<dbReference type="Pfam" id="PF14308">
    <property type="entry name" value="DnaJ-X"/>
    <property type="match status" value="1"/>
</dbReference>
<protein>
    <recommendedName>
        <fullName evidence="6">J domain-containing protein</fullName>
    </recommendedName>
</protein>
<feature type="region of interest" description="Disordered" evidence="5">
    <location>
        <begin position="205"/>
        <end position="224"/>
    </location>
</feature>
<dbReference type="InterPro" id="IPR002018">
    <property type="entry name" value="CarbesteraseB"/>
</dbReference>
<comment type="caution">
    <text evidence="7">The sequence shown here is derived from an EMBL/GenBank/DDBJ whole genome shotgun (WGS) entry which is preliminary data.</text>
</comment>
<feature type="domain" description="J" evidence="6">
    <location>
        <begin position="95"/>
        <end position="159"/>
    </location>
</feature>
<evidence type="ECO:0000256" key="2">
    <source>
        <dbReference type="ARBA" id="ARBA00022487"/>
    </source>
</evidence>
<comment type="similarity">
    <text evidence="1">Belongs to the type-B carboxylesterase/lipase family.</text>
</comment>
<gene>
    <name evidence="7" type="ORF">AFUS01_LOCUS40260</name>
</gene>
<evidence type="ECO:0000313" key="7">
    <source>
        <dbReference type="EMBL" id="CAG7830460.1"/>
    </source>
</evidence>
<keyword evidence="8" id="KW-1185">Reference proteome</keyword>
<proteinExistence type="inferred from homology"/>
<organism evidence="7 8">
    <name type="scientific">Allacma fusca</name>
    <dbReference type="NCBI Taxonomy" id="39272"/>
    <lineage>
        <taxon>Eukaryota</taxon>
        <taxon>Metazoa</taxon>
        <taxon>Ecdysozoa</taxon>
        <taxon>Arthropoda</taxon>
        <taxon>Hexapoda</taxon>
        <taxon>Collembola</taxon>
        <taxon>Symphypleona</taxon>
        <taxon>Sminthuridae</taxon>
        <taxon>Allacma</taxon>
    </lineage>
</organism>
<evidence type="ECO:0000256" key="5">
    <source>
        <dbReference type="SAM" id="MobiDB-lite"/>
    </source>
</evidence>
<keyword evidence="3" id="KW-0378">Hydrolase</keyword>
<dbReference type="PANTHER" id="PTHR43142:SF1">
    <property type="entry name" value="CARBOXYLIC ESTER HYDROLASE"/>
    <property type="match status" value="1"/>
</dbReference>
<dbReference type="Pfam" id="PF00226">
    <property type="entry name" value="DnaJ"/>
    <property type="match status" value="1"/>
</dbReference>
<dbReference type="PROSITE" id="PS50076">
    <property type="entry name" value="DNAJ_2"/>
    <property type="match status" value="1"/>
</dbReference>
<dbReference type="GO" id="GO:0052689">
    <property type="term" value="F:carboxylic ester hydrolase activity"/>
    <property type="evidence" value="ECO:0007669"/>
    <property type="project" value="UniProtKB-KW"/>
</dbReference>
<dbReference type="PROSITE" id="PS00636">
    <property type="entry name" value="DNAJ_1"/>
    <property type="match status" value="1"/>
</dbReference>
<evidence type="ECO:0000259" key="6">
    <source>
        <dbReference type="PROSITE" id="PS50076"/>
    </source>
</evidence>
<evidence type="ECO:0000256" key="1">
    <source>
        <dbReference type="ARBA" id="ARBA00005964"/>
    </source>
</evidence>
<evidence type="ECO:0000256" key="4">
    <source>
        <dbReference type="ARBA" id="ARBA00023180"/>
    </source>
</evidence>
<accession>A0A8J2PNP1</accession>
<dbReference type="CDD" id="cd06257">
    <property type="entry name" value="DnaJ"/>
    <property type="match status" value="1"/>
</dbReference>
<dbReference type="InterPro" id="IPR026894">
    <property type="entry name" value="DnaJ_X"/>
</dbReference>
<dbReference type="InterPro" id="IPR018253">
    <property type="entry name" value="DnaJ_domain_CS"/>
</dbReference>
<evidence type="ECO:0000313" key="8">
    <source>
        <dbReference type="Proteomes" id="UP000708208"/>
    </source>
</evidence>
<name>A0A8J2PNP1_9HEXA</name>
<dbReference type="AlphaFoldDB" id="A0A8J2PNP1"/>
<dbReference type="OrthoDB" id="552049at2759"/>
<keyword evidence="2" id="KW-0719">Serine esterase</keyword>
<dbReference type="InterPro" id="IPR001623">
    <property type="entry name" value="DnaJ_domain"/>
</dbReference>
<keyword evidence="4" id="KW-0325">Glycoprotein</keyword>
<evidence type="ECO:0000256" key="3">
    <source>
        <dbReference type="ARBA" id="ARBA00022801"/>
    </source>
</evidence>
<sequence>MGEPIPSRKPQYKTISCAKCSLELEFLLPTETSKTVHIVYIKCYSCFNQNPFDTKIKSINSSSQWSQSQASSNSSSNIKKSGFKFGTDENPASMEYYDILGVSATASAAEIKKKYYALAMQYHPDKNSSAEAEGKFKKISEAYQVLGDPQLRKKYNEFGPGKSEPEEGFLNPEDLFQQQFGGDRFVDIIGELAIAKTFKSMMAKHEDEAEGQEGNDAVQKKEKSYEERLHEMEERKKERDARVEKLAGNLITKLAPYVDASGSTLEDQEKSFKAAIMEEAEDLKVQSFGIHLLHSVGYIYSLKASEYLSKEEFLGISSFFHRIRMKGHAVSETFSTVKSAVDVHKTYIQLQEGEKRGTITADEKEKLEEEATKKGIFALWQGSKLEVESVLRSVCDKVLSDPLCDKDVWKFNAVERKHSSIKIPPVPFPEWEGIRDATSFGHRCLQVDVFLEIEIGSENCLFLNVYSPKVKNEAKQYLEPSPPSSLLPVIFYIHGGKYLCGSGQDYGPHYFMDEDVVLVTINYRLASLGFLNTGDGVIRGNMGLKDQVMALKWVRDNIINFYGDPNRVTIAGQSAGGSSVHYHMISPMSKGLFHGAISMSGTALGHWTITREPYRQAVRLGERMFCPTNNSVQLVQCLKSIGADVLNRNHRESLDVILHDRLAMFTPSVESVNDSQTFLLSNPRKILEDGKFVNKVPWLTGILSEEGLLYALGILRDPEVTEKLNTNWTHWAPIMFDFEELPVFKRNEVSHRIWKQYLHGKTIQREYLYDIADIYSDASFYAPLHEAALLQAKYSPVYLYLNSYQGRFGVFQLFNSMTRILPLLLDAGFMLLYRWVMAEVFGYKFHHYGTCHADDIGLFFRIDFITNIKPYDDDYYMSKAVVHQWAYFATHGNPLPYLGKSWPQVERTKTLKYLRLDKESGIVEEPWTKRLKLWKSISPHTL</sequence>
<dbReference type="Proteomes" id="UP000708208">
    <property type="component" value="Unassembled WGS sequence"/>
</dbReference>
<dbReference type="PANTHER" id="PTHR43142">
    <property type="entry name" value="CARBOXYLIC ESTER HYDROLASE"/>
    <property type="match status" value="1"/>
</dbReference>
<reference evidence="7" key="1">
    <citation type="submission" date="2021-06" db="EMBL/GenBank/DDBJ databases">
        <authorList>
            <person name="Hodson N. C."/>
            <person name="Mongue J. A."/>
            <person name="Jaron S. K."/>
        </authorList>
    </citation>
    <scope>NUCLEOTIDE SEQUENCE</scope>
</reference>
<dbReference type="SMART" id="SM00271">
    <property type="entry name" value="DnaJ"/>
    <property type="match status" value="1"/>
</dbReference>
<dbReference type="EMBL" id="CAJVCH010555947">
    <property type="protein sequence ID" value="CAG7830460.1"/>
    <property type="molecule type" value="Genomic_DNA"/>
</dbReference>
<dbReference type="Pfam" id="PF00135">
    <property type="entry name" value="COesterase"/>
    <property type="match status" value="1"/>
</dbReference>